<accession>A0A423W5T7</accession>
<name>A0A423W5T7_9PEZI</name>
<dbReference type="STRING" id="356882.A0A423W5T7"/>
<feature type="region of interest" description="Disordered" evidence="1">
    <location>
        <begin position="235"/>
        <end position="263"/>
    </location>
</feature>
<sequence length="315" mass="34467">MSTPAAAAAATREFDVEVFTFLGFATCITIFRTYIRATSVGGLKALQLDDYFAWLGTIFQGVETVMAWLVTHHVQGLANNGLTDAQRISLSPTSPEYSLRVTGSKIQLGGWTSYSVLLWALKTSLLFLYARLTDPVNGAQTAGSWSIRETFVAVVTTNLPVVFPFLSKVVATWSSSFLSSVRSSKNISANQHIRDIRTWGQKSLSREKRLGRGPPTVNPITTLGCTESEERMIELQEQKAASARNESQPLAGQSSPRHEAGANDIEVEVMVSVTEQARDDVEKGISTDFRFPSEGHFAFARGGADQDNFIYGQAK</sequence>
<reference evidence="2 3" key="1">
    <citation type="submission" date="2015-09" db="EMBL/GenBank/DDBJ databases">
        <title>Host preference determinants of Valsa canker pathogens revealed by comparative genomics.</title>
        <authorList>
            <person name="Yin Z."/>
            <person name="Huang L."/>
        </authorList>
    </citation>
    <scope>NUCLEOTIDE SEQUENCE [LARGE SCALE GENOMIC DNA]</scope>
    <source>
        <strain evidence="2 3">03-1</strain>
    </source>
</reference>
<keyword evidence="3" id="KW-1185">Reference proteome</keyword>
<evidence type="ECO:0000256" key="1">
    <source>
        <dbReference type="SAM" id="MobiDB-lite"/>
    </source>
</evidence>
<evidence type="ECO:0000313" key="2">
    <source>
        <dbReference type="EMBL" id="ROV98709.1"/>
    </source>
</evidence>
<gene>
    <name evidence="2" type="ORF">VMCG_06746</name>
</gene>
<dbReference type="PANTHER" id="PTHR33048">
    <property type="entry name" value="PTH11-LIKE INTEGRAL MEMBRANE PROTEIN (AFU_ORTHOLOGUE AFUA_5G11245)"/>
    <property type="match status" value="1"/>
</dbReference>
<comment type="caution">
    <text evidence="2">The sequence shown here is derived from an EMBL/GenBank/DDBJ whole genome shotgun (WGS) entry which is preliminary data.</text>
</comment>
<evidence type="ECO:0000313" key="3">
    <source>
        <dbReference type="Proteomes" id="UP000283895"/>
    </source>
</evidence>
<dbReference type="PANTHER" id="PTHR33048:SF105">
    <property type="match status" value="1"/>
</dbReference>
<dbReference type="InterPro" id="IPR052337">
    <property type="entry name" value="SAT4-like"/>
</dbReference>
<organism evidence="2 3">
    <name type="scientific">Cytospora schulzeri</name>
    <dbReference type="NCBI Taxonomy" id="448051"/>
    <lineage>
        <taxon>Eukaryota</taxon>
        <taxon>Fungi</taxon>
        <taxon>Dikarya</taxon>
        <taxon>Ascomycota</taxon>
        <taxon>Pezizomycotina</taxon>
        <taxon>Sordariomycetes</taxon>
        <taxon>Sordariomycetidae</taxon>
        <taxon>Diaporthales</taxon>
        <taxon>Cytosporaceae</taxon>
        <taxon>Cytospora</taxon>
    </lineage>
</organism>
<dbReference type="Proteomes" id="UP000283895">
    <property type="component" value="Unassembled WGS sequence"/>
</dbReference>
<protein>
    <submittedName>
        <fullName evidence="2">Uncharacterized protein</fullName>
    </submittedName>
</protein>
<feature type="compositionally biased region" description="Polar residues" evidence="1">
    <location>
        <begin position="244"/>
        <end position="255"/>
    </location>
</feature>
<proteinExistence type="predicted"/>
<dbReference type="EMBL" id="LKEA01000025">
    <property type="protein sequence ID" value="ROV98709.1"/>
    <property type="molecule type" value="Genomic_DNA"/>
</dbReference>
<dbReference type="AlphaFoldDB" id="A0A423W5T7"/>
<dbReference type="OrthoDB" id="2988756at2759"/>